<sequence length="516" mass="56054">MGFKVATLWQAPEINPINGKARSIPILNPFNKYGRVFLFAWWGFMIAFWAWYAFPPLLPLTIKKDLHLSQIEISNSNIIALTATLLVRLVAGPACDRFGPKNTFAACLMLGAIPSVLAGTIHNATGLYIIRFFVGILGGSFVPCQVWSTGFFDKNVVGTSNALTAGWGNAGGGITYFVMPAIFDSLVHQQHLTPHVAWRVSFIVPFILITATAITMLIVCPDTPTGKWSERQMAVQQRLQAHGVRTDLVDVPGSITDRNVDRSIARSGDEKRLEEEAGIAGAKHSSHEHEAQLGEQEMLNTAKGEVIVKPSFKEAMKVTFSPQTAVVALCYFCSFGAELAINSVLGAYYLENFPKLLQTGTGRWAAMFGLLNIVFRPAGGLISDFIYRKTGSVWNKKIWLHSLAIICGAFQIAIGQVNSKSHSTMFGLVAGMAFFLEACNGANFALVPHVHPFANGIISGVTGATGNLGGIVFAIIFRYNGTDYARVFWIIGVITIAINIAVCWIKPIPTGQIGGR</sequence>
<organism evidence="9 10">
    <name type="scientific">Coleophoma cylindrospora</name>
    <dbReference type="NCBI Taxonomy" id="1849047"/>
    <lineage>
        <taxon>Eukaryota</taxon>
        <taxon>Fungi</taxon>
        <taxon>Dikarya</taxon>
        <taxon>Ascomycota</taxon>
        <taxon>Pezizomycotina</taxon>
        <taxon>Leotiomycetes</taxon>
        <taxon>Helotiales</taxon>
        <taxon>Dermateaceae</taxon>
        <taxon>Coleophoma</taxon>
    </lineage>
</organism>
<keyword evidence="10" id="KW-1185">Reference proteome</keyword>
<dbReference type="GO" id="GO:0015113">
    <property type="term" value="F:nitrite transmembrane transporter activity"/>
    <property type="evidence" value="ECO:0007669"/>
    <property type="project" value="InterPro"/>
</dbReference>
<dbReference type="InterPro" id="IPR044772">
    <property type="entry name" value="NO3_transporter"/>
</dbReference>
<dbReference type="Gene3D" id="1.20.1250.20">
    <property type="entry name" value="MFS general substrate transporter like domains"/>
    <property type="match status" value="2"/>
</dbReference>
<feature type="transmembrane region" description="Helical" evidence="8">
    <location>
        <begin position="326"/>
        <end position="350"/>
    </location>
</feature>
<keyword evidence="5 8" id="KW-1133">Transmembrane helix</keyword>
<dbReference type="InterPro" id="IPR004737">
    <property type="entry name" value="NO3_transporter_NarK/NarU-like"/>
</dbReference>
<feature type="transmembrane region" description="Helical" evidence="8">
    <location>
        <begin position="485"/>
        <end position="505"/>
    </location>
</feature>
<protein>
    <recommendedName>
        <fullName evidence="8">Nitrate/nitrite transporter</fullName>
    </recommendedName>
</protein>
<keyword evidence="4 8" id="KW-0812">Transmembrane</keyword>
<feature type="transmembrane region" description="Helical" evidence="8">
    <location>
        <begin position="162"/>
        <end position="182"/>
    </location>
</feature>
<feature type="transmembrane region" description="Helical" evidence="8">
    <location>
        <begin position="74"/>
        <end position="91"/>
    </location>
</feature>
<dbReference type="AlphaFoldDB" id="A0A3D8R1D7"/>
<dbReference type="OrthoDB" id="434240at2759"/>
<keyword evidence="3 8" id="KW-0813">Transport</keyword>
<gene>
    <name evidence="9" type="ORF">BP6252_09164</name>
</gene>
<dbReference type="Pfam" id="PF07690">
    <property type="entry name" value="MFS_1"/>
    <property type="match status" value="1"/>
</dbReference>
<evidence type="ECO:0000256" key="2">
    <source>
        <dbReference type="ARBA" id="ARBA00008432"/>
    </source>
</evidence>
<feature type="transmembrane region" description="Helical" evidence="8">
    <location>
        <begin position="103"/>
        <end position="122"/>
    </location>
</feature>
<feature type="transmembrane region" description="Helical" evidence="8">
    <location>
        <begin position="362"/>
        <end position="386"/>
    </location>
</feature>
<comment type="similarity">
    <text evidence="2 8">Belongs to the major facilitator superfamily. Nitrate/nitrite porter (TC 2.A.1.8) family.</text>
</comment>
<dbReference type="CDD" id="cd17341">
    <property type="entry name" value="MFS_NRT2_like"/>
    <property type="match status" value="1"/>
</dbReference>
<dbReference type="PANTHER" id="PTHR23515">
    <property type="entry name" value="HIGH-AFFINITY NITRATE TRANSPORTER 2.3"/>
    <property type="match status" value="1"/>
</dbReference>
<dbReference type="InterPro" id="IPR036259">
    <property type="entry name" value="MFS_trans_sf"/>
</dbReference>
<reference evidence="9 10" key="1">
    <citation type="journal article" date="2018" name="IMA Fungus">
        <title>IMA Genome-F 9: Draft genome sequence of Annulohypoxylon stygium, Aspergillus mulundensis, Berkeleyomyces basicola (syn. Thielaviopsis basicola), Ceratocystis smalleyi, two Cercospora beticola strains, Coleophoma cylindrospora, Fusarium fracticaudum, Phialophora cf. hyalina, and Morchella septimelata.</title>
        <authorList>
            <person name="Wingfield B.D."/>
            <person name="Bills G.F."/>
            <person name="Dong Y."/>
            <person name="Huang W."/>
            <person name="Nel W.J."/>
            <person name="Swalarsk-Parry B.S."/>
            <person name="Vaghefi N."/>
            <person name="Wilken P.M."/>
            <person name="An Z."/>
            <person name="de Beer Z.W."/>
            <person name="De Vos L."/>
            <person name="Chen L."/>
            <person name="Duong T.A."/>
            <person name="Gao Y."/>
            <person name="Hammerbacher A."/>
            <person name="Kikkert J.R."/>
            <person name="Li Y."/>
            <person name="Li H."/>
            <person name="Li K."/>
            <person name="Li Q."/>
            <person name="Liu X."/>
            <person name="Ma X."/>
            <person name="Naidoo K."/>
            <person name="Pethybridge S.J."/>
            <person name="Sun J."/>
            <person name="Steenkamp E.T."/>
            <person name="van der Nest M.A."/>
            <person name="van Wyk S."/>
            <person name="Wingfield M.J."/>
            <person name="Xiong C."/>
            <person name="Yue Q."/>
            <person name="Zhang X."/>
        </authorList>
    </citation>
    <scope>NUCLEOTIDE SEQUENCE [LARGE SCALE GENOMIC DNA]</scope>
    <source>
        <strain evidence="9 10">BP6252</strain>
    </source>
</reference>
<evidence type="ECO:0000256" key="7">
    <source>
        <dbReference type="ARBA" id="ARBA00023136"/>
    </source>
</evidence>
<dbReference type="GO" id="GO:0005886">
    <property type="term" value="C:plasma membrane"/>
    <property type="evidence" value="ECO:0007669"/>
    <property type="project" value="UniProtKB-SubCell"/>
</dbReference>
<dbReference type="SUPFAM" id="SSF103473">
    <property type="entry name" value="MFS general substrate transporter"/>
    <property type="match status" value="1"/>
</dbReference>
<dbReference type="GO" id="GO:0015112">
    <property type="term" value="F:nitrate transmembrane transporter activity"/>
    <property type="evidence" value="ECO:0007669"/>
    <property type="project" value="UniProtKB-UniRule"/>
</dbReference>
<accession>A0A3D8R1D7</accession>
<evidence type="ECO:0000313" key="10">
    <source>
        <dbReference type="Proteomes" id="UP000256645"/>
    </source>
</evidence>
<dbReference type="STRING" id="1849047.A0A3D8R1D7"/>
<evidence type="ECO:0000256" key="4">
    <source>
        <dbReference type="ARBA" id="ARBA00022692"/>
    </source>
</evidence>
<dbReference type="InterPro" id="IPR011701">
    <property type="entry name" value="MFS"/>
</dbReference>
<feature type="transmembrane region" description="Helical" evidence="8">
    <location>
        <begin position="423"/>
        <end position="446"/>
    </location>
</feature>
<comment type="caution">
    <text evidence="9">The sequence shown here is derived from an EMBL/GenBank/DDBJ whole genome shotgun (WGS) entry which is preliminary data.</text>
</comment>
<evidence type="ECO:0000256" key="5">
    <source>
        <dbReference type="ARBA" id="ARBA00022989"/>
    </source>
</evidence>
<comment type="subcellular location">
    <subcellularLocation>
        <location evidence="8">Cell membrane</location>
        <topology evidence="8">Multi-pass membrane protein</topology>
    </subcellularLocation>
    <subcellularLocation>
        <location evidence="1">Membrane</location>
        <topology evidence="1">Multi-pass membrane protein</topology>
    </subcellularLocation>
</comment>
<evidence type="ECO:0000256" key="3">
    <source>
        <dbReference type="ARBA" id="ARBA00022448"/>
    </source>
</evidence>
<evidence type="ECO:0000313" key="9">
    <source>
        <dbReference type="EMBL" id="RDW67768.1"/>
    </source>
</evidence>
<keyword evidence="8" id="KW-1003">Cell membrane</keyword>
<proteinExistence type="inferred from homology"/>
<keyword evidence="6 8" id="KW-0534">Nitrate assimilation</keyword>
<feature type="transmembrane region" description="Helical" evidence="8">
    <location>
        <begin position="36"/>
        <end position="54"/>
    </location>
</feature>
<evidence type="ECO:0000256" key="8">
    <source>
        <dbReference type="RuleBase" id="RU366033"/>
    </source>
</evidence>
<dbReference type="GO" id="GO:0042128">
    <property type="term" value="P:nitrate assimilation"/>
    <property type="evidence" value="ECO:0007669"/>
    <property type="project" value="UniProtKB-UniRule"/>
</dbReference>
<dbReference type="FunFam" id="1.20.1250.20:FF:000382">
    <property type="entry name" value="Nitrate transporter CrnA"/>
    <property type="match status" value="1"/>
</dbReference>
<feature type="transmembrane region" description="Helical" evidence="8">
    <location>
        <begin position="453"/>
        <end position="479"/>
    </location>
</feature>
<evidence type="ECO:0000256" key="6">
    <source>
        <dbReference type="ARBA" id="ARBA00023063"/>
    </source>
</evidence>
<name>A0A3D8R1D7_9HELO</name>
<feature type="transmembrane region" description="Helical" evidence="8">
    <location>
        <begin position="128"/>
        <end position="150"/>
    </location>
</feature>
<keyword evidence="7 8" id="KW-0472">Membrane</keyword>
<evidence type="ECO:0000256" key="1">
    <source>
        <dbReference type="ARBA" id="ARBA00004141"/>
    </source>
</evidence>
<dbReference type="EMBL" id="PDLM01000010">
    <property type="protein sequence ID" value="RDW67768.1"/>
    <property type="molecule type" value="Genomic_DNA"/>
</dbReference>
<dbReference type="Proteomes" id="UP000256645">
    <property type="component" value="Unassembled WGS sequence"/>
</dbReference>
<feature type="transmembrane region" description="Helical" evidence="8">
    <location>
        <begin position="398"/>
        <end position="417"/>
    </location>
</feature>
<dbReference type="NCBIfam" id="TIGR00886">
    <property type="entry name" value="2A0108"/>
    <property type="match status" value="1"/>
</dbReference>
<feature type="transmembrane region" description="Helical" evidence="8">
    <location>
        <begin position="202"/>
        <end position="221"/>
    </location>
</feature>